<accession>A0A5B0SH71</accession>
<organism evidence="2 3">
    <name type="scientific">Puccinia graminis f. sp. tritici</name>
    <dbReference type="NCBI Taxonomy" id="56615"/>
    <lineage>
        <taxon>Eukaryota</taxon>
        <taxon>Fungi</taxon>
        <taxon>Dikarya</taxon>
        <taxon>Basidiomycota</taxon>
        <taxon>Pucciniomycotina</taxon>
        <taxon>Pucciniomycetes</taxon>
        <taxon>Pucciniales</taxon>
        <taxon>Pucciniaceae</taxon>
        <taxon>Puccinia</taxon>
    </lineage>
</organism>
<name>A0A5B0SH71_PUCGR</name>
<protein>
    <submittedName>
        <fullName evidence="2">Uncharacterized protein</fullName>
    </submittedName>
</protein>
<dbReference type="AlphaFoldDB" id="A0A5B0SH71"/>
<comment type="caution">
    <text evidence="2">The sequence shown here is derived from an EMBL/GenBank/DDBJ whole genome shotgun (WGS) entry which is preliminary data.</text>
</comment>
<proteinExistence type="predicted"/>
<feature type="compositionally biased region" description="Polar residues" evidence="1">
    <location>
        <begin position="42"/>
        <end position="53"/>
    </location>
</feature>
<gene>
    <name evidence="2" type="ORF">PGTUg99_002883</name>
</gene>
<feature type="region of interest" description="Disordered" evidence="1">
    <location>
        <begin position="42"/>
        <end position="91"/>
    </location>
</feature>
<reference evidence="2 3" key="1">
    <citation type="submission" date="2019-05" db="EMBL/GenBank/DDBJ databases">
        <title>Emergence of the Ug99 lineage of the wheat stem rust pathogen through somatic hybridization.</title>
        <authorList>
            <person name="Li F."/>
            <person name="Upadhyaya N.M."/>
            <person name="Sperschneider J."/>
            <person name="Matny O."/>
            <person name="Nguyen-Phuc H."/>
            <person name="Mago R."/>
            <person name="Raley C."/>
            <person name="Miller M.E."/>
            <person name="Silverstein K.A.T."/>
            <person name="Henningsen E."/>
            <person name="Hirsch C.D."/>
            <person name="Visser B."/>
            <person name="Pretorius Z.A."/>
            <person name="Steffenson B.J."/>
            <person name="Schwessinger B."/>
            <person name="Dodds P.N."/>
            <person name="Figueroa M."/>
        </authorList>
    </citation>
    <scope>NUCLEOTIDE SEQUENCE [LARGE SCALE GENOMIC DNA]</scope>
    <source>
        <strain evidence="2 3">Ug99</strain>
    </source>
</reference>
<dbReference type="Proteomes" id="UP000325313">
    <property type="component" value="Unassembled WGS sequence"/>
</dbReference>
<evidence type="ECO:0000313" key="3">
    <source>
        <dbReference type="Proteomes" id="UP000325313"/>
    </source>
</evidence>
<evidence type="ECO:0000256" key="1">
    <source>
        <dbReference type="SAM" id="MobiDB-lite"/>
    </source>
</evidence>
<dbReference type="EMBL" id="VDEP01000022">
    <property type="protein sequence ID" value="KAA1136819.1"/>
    <property type="molecule type" value="Genomic_DNA"/>
</dbReference>
<evidence type="ECO:0000313" key="2">
    <source>
        <dbReference type="EMBL" id="KAA1136819.1"/>
    </source>
</evidence>
<feature type="compositionally biased region" description="Low complexity" evidence="1">
    <location>
        <begin position="61"/>
        <end position="72"/>
    </location>
</feature>
<sequence>MKWETHGGSSKMEFGDKLVAEFKKSSCSIKEQEESVIVTCTSSNDVNDATGNAKNDDPDQSSSSSPHSYNTSQRKLISRIFPPIVDSSNSQ</sequence>